<dbReference type="AlphaFoldDB" id="A0A319DSD7"/>
<name>A0A319DSD7_ASPSB</name>
<evidence type="ECO:0000313" key="2">
    <source>
        <dbReference type="EMBL" id="PYI00636.1"/>
    </source>
</evidence>
<dbReference type="VEuPathDB" id="FungiDB:BO78DRAFT_37274"/>
<reference evidence="2 3" key="1">
    <citation type="submission" date="2018-02" db="EMBL/GenBank/DDBJ databases">
        <title>The genomes of Aspergillus section Nigri reveals drivers in fungal speciation.</title>
        <authorList>
            <consortium name="DOE Joint Genome Institute"/>
            <person name="Vesth T.C."/>
            <person name="Nybo J."/>
            <person name="Theobald S."/>
            <person name="Brandl J."/>
            <person name="Frisvad J.C."/>
            <person name="Nielsen K.F."/>
            <person name="Lyhne E.K."/>
            <person name="Kogle M.E."/>
            <person name="Kuo A."/>
            <person name="Riley R."/>
            <person name="Clum A."/>
            <person name="Nolan M."/>
            <person name="Lipzen A."/>
            <person name="Salamov A."/>
            <person name="Henrissat B."/>
            <person name="Wiebenga A."/>
            <person name="De vries R.P."/>
            <person name="Grigoriev I.V."/>
            <person name="Mortensen U.H."/>
            <person name="Andersen M.R."/>
            <person name="Baker S.E."/>
        </authorList>
    </citation>
    <scope>NUCLEOTIDE SEQUENCE [LARGE SCALE GENOMIC DNA]</scope>
    <source>
        <strain evidence="2 3">CBS 121057</strain>
    </source>
</reference>
<dbReference type="Proteomes" id="UP000248423">
    <property type="component" value="Unassembled WGS sequence"/>
</dbReference>
<feature type="region of interest" description="Disordered" evidence="1">
    <location>
        <begin position="62"/>
        <end position="94"/>
    </location>
</feature>
<dbReference type="EMBL" id="KZ826442">
    <property type="protein sequence ID" value="PYI00636.1"/>
    <property type="molecule type" value="Genomic_DNA"/>
</dbReference>
<feature type="compositionally biased region" description="Polar residues" evidence="1">
    <location>
        <begin position="84"/>
        <end position="94"/>
    </location>
</feature>
<protein>
    <submittedName>
        <fullName evidence="2">Uncharacterized protein</fullName>
    </submittedName>
</protein>
<gene>
    <name evidence="2" type="ORF">BO78DRAFT_37274</name>
</gene>
<sequence>MQTMVLAISTNSFDRSSTLLGFLVLCLMWRSVSNFGNQSVSQHPWLMWMLIVQGRNLHSRPGGWLRPRGGEDSTVALSTGGERQMTSASPTSPMQSIGWPMQGVCAAWPAVC</sequence>
<evidence type="ECO:0000256" key="1">
    <source>
        <dbReference type="SAM" id="MobiDB-lite"/>
    </source>
</evidence>
<organism evidence="2 3">
    <name type="scientific">Aspergillus sclerotiicarbonarius (strain CBS 121057 / IBT 28362)</name>
    <dbReference type="NCBI Taxonomy" id="1448318"/>
    <lineage>
        <taxon>Eukaryota</taxon>
        <taxon>Fungi</taxon>
        <taxon>Dikarya</taxon>
        <taxon>Ascomycota</taxon>
        <taxon>Pezizomycotina</taxon>
        <taxon>Eurotiomycetes</taxon>
        <taxon>Eurotiomycetidae</taxon>
        <taxon>Eurotiales</taxon>
        <taxon>Aspergillaceae</taxon>
        <taxon>Aspergillus</taxon>
        <taxon>Aspergillus subgen. Circumdati</taxon>
    </lineage>
</organism>
<keyword evidence="3" id="KW-1185">Reference proteome</keyword>
<proteinExistence type="predicted"/>
<evidence type="ECO:0000313" key="3">
    <source>
        <dbReference type="Proteomes" id="UP000248423"/>
    </source>
</evidence>
<accession>A0A319DSD7</accession>